<dbReference type="PROSITE" id="PS51387">
    <property type="entry name" value="FAD_PCMH"/>
    <property type="match status" value="1"/>
</dbReference>
<evidence type="ECO:0000256" key="2">
    <source>
        <dbReference type="ARBA" id="ARBA00023002"/>
    </source>
</evidence>
<dbReference type="GO" id="GO:0071949">
    <property type="term" value="F:FAD binding"/>
    <property type="evidence" value="ECO:0007669"/>
    <property type="project" value="InterPro"/>
</dbReference>
<dbReference type="Proteomes" id="UP000092154">
    <property type="component" value="Unassembled WGS sequence"/>
</dbReference>
<dbReference type="Pfam" id="PF01565">
    <property type="entry name" value="FAD_binding_4"/>
    <property type="match status" value="1"/>
</dbReference>
<dbReference type="Pfam" id="PF08031">
    <property type="entry name" value="BBE"/>
    <property type="match status" value="1"/>
</dbReference>
<name>A0A1B7MGV8_9AGAM</name>
<comment type="similarity">
    <text evidence="1">Belongs to the oxygen-dependent FAD-linked oxidoreductase family.</text>
</comment>
<dbReference type="InterPro" id="IPR012951">
    <property type="entry name" value="BBE"/>
</dbReference>
<keyword evidence="2" id="KW-0560">Oxidoreductase</keyword>
<dbReference type="InterPro" id="IPR006094">
    <property type="entry name" value="Oxid_FAD_bind_N"/>
</dbReference>
<protein>
    <submittedName>
        <fullName evidence="4">FAD-binding domain-containing protein</fullName>
    </submittedName>
</protein>
<keyword evidence="5" id="KW-1185">Reference proteome</keyword>
<dbReference type="PANTHER" id="PTHR13878">
    <property type="entry name" value="GULONOLACTONE OXIDASE"/>
    <property type="match status" value="1"/>
</dbReference>
<dbReference type="Gene3D" id="3.30.465.10">
    <property type="match status" value="1"/>
</dbReference>
<sequence>MYTIPDLDALKFSSPETQLSNPLIYPRPAAVACYPVDAPSGNCSALALEWDDGNWRSDQPGVMQAPNFETYIFNNGTIDACYLDTSLGVPCSQGSVPIIGVNATTSEDVQAAVKFAVKHNPKLAVKNTGHDYLGRSTNRGSFVVWTHHMKNTTYNPSFIPQGAPPNETYDAITLEAGVQWHETYDALEAYDRLMIGGSSIGGSVGAAGGWVLGGGHSVLSPTFGLGIDNVVKMTIILSTGQYLTINTYQYPDLFWALRGGGGGTYRILTSVTYRTYAPLPVTAVFFTADTESANTTQAFSPSSCASPRSSPMQAGQDLVAVQPYFQYAANMTGVISQQTYVLQYPSWYSWYAQFYTNGTQNGANVLIGSRLLTRDVLETKYQELSDIMFPLGSVLDFVAGGKVSEIDPDSVGVNPAWRNAVLHATFGISWPEGASSQEVQEIIDGVTQVENQLRELTPISSAYFNEASLWEEDWQYTFFRDHYAALKLIKDRYDPYRLFVVAEGVGSEDWDQDLRCRL</sequence>
<dbReference type="InterPro" id="IPR016166">
    <property type="entry name" value="FAD-bd_PCMH"/>
</dbReference>
<gene>
    <name evidence="4" type="ORF">K503DRAFT_794879</name>
</gene>
<dbReference type="AlphaFoldDB" id="A0A1B7MGV8"/>
<evidence type="ECO:0000259" key="3">
    <source>
        <dbReference type="PROSITE" id="PS51387"/>
    </source>
</evidence>
<accession>A0A1B7MGV8</accession>
<dbReference type="PANTHER" id="PTHR13878:SF91">
    <property type="entry name" value="FAD BINDING DOMAIN PROTEIN (AFU_ORTHOLOGUE AFUA_6G12070)-RELATED"/>
    <property type="match status" value="1"/>
</dbReference>
<dbReference type="InterPro" id="IPR050432">
    <property type="entry name" value="FAD-linked_Oxidoreductases_BP"/>
</dbReference>
<evidence type="ECO:0000313" key="4">
    <source>
        <dbReference type="EMBL" id="OAX31836.1"/>
    </source>
</evidence>
<dbReference type="InterPro" id="IPR036318">
    <property type="entry name" value="FAD-bd_PCMH-like_sf"/>
</dbReference>
<dbReference type="EMBL" id="KV449220">
    <property type="protein sequence ID" value="OAX31836.1"/>
    <property type="molecule type" value="Genomic_DNA"/>
</dbReference>
<organism evidence="4 5">
    <name type="scientific">Rhizopogon vinicolor AM-OR11-026</name>
    <dbReference type="NCBI Taxonomy" id="1314800"/>
    <lineage>
        <taxon>Eukaryota</taxon>
        <taxon>Fungi</taxon>
        <taxon>Dikarya</taxon>
        <taxon>Basidiomycota</taxon>
        <taxon>Agaricomycotina</taxon>
        <taxon>Agaricomycetes</taxon>
        <taxon>Agaricomycetidae</taxon>
        <taxon>Boletales</taxon>
        <taxon>Suillineae</taxon>
        <taxon>Rhizopogonaceae</taxon>
        <taxon>Rhizopogon</taxon>
    </lineage>
</organism>
<dbReference type="GO" id="GO:0016491">
    <property type="term" value="F:oxidoreductase activity"/>
    <property type="evidence" value="ECO:0007669"/>
    <property type="project" value="UniProtKB-KW"/>
</dbReference>
<dbReference type="InParanoid" id="A0A1B7MGV8"/>
<evidence type="ECO:0000313" key="5">
    <source>
        <dbReference type="Proteomes" id="UP000092154"/>
    </source>
</evidence>
<dbReference type="SUPFAM" id="SSF56176">
    <property type="entry name" value="FAD-binding/transporter-associated domain-like"/>
    <property type="match status" value="1"/>
</dbReference>
<feature type="domain" description="FAD-binding PCMH-type" evidence="3">
    <location>
        <begin position="93"/>
        <end position="278"/>
    </location>
</feature>
<proteinExistence type="inferred from homology"/>
<dbReference type="InterPro" id="IPR016169">
    <property type="entry name" value="FAD-bd_PCMH_sub2"/>
</dbReference>
<dbReference type="STRING" id="1314800.A0A1B7MGV8"/>
<evidence type="ECO:0000256" key="1">
    <source>
        <dbReference type="ARBA" id="ARBA00005466"/>
    </source>
</evidence>
<reference evidence="4 5" key="1">
    <citation type="submission" date="2016-06" db="EMBL/GenBank/DDBJ databases">
        <title>Comparative genomics of the ectomycorrhizal sister species Rhizopogon vinicolor and Rhizopogon vesiculosus (Basidiomycota: Boletales) reveals a divergence of the mating type B locus.</title>
        <authorList>
            <consortium name="DOE Joint Genome Institute"/>
            <person name="Mujic A.B."/>
            <person name="Kuo A."/>
            <person name="Tritt A."/>
            <person name="Lipzen A."/>
            <person name="Chen C."/>
            <person name="Johnson J."/>
            <person name="Sharma A."/>
            <person name="Barry K."/>
            <person name="Grigoriev I.V."/>
            <person name="Spatafora J.W."/>
        </authorList>
    </citation>
    <scope>NUCLEOTIDE SEQUENCE [LARGE SCALE GENOMIC DNA]</scope>
    <source>
        <strain evidence="4 5">AM-OR11-026</strain>
    </source>
</reference>
<dbReference type="OrthoDB" id="9983560at2759"/>